<dbReference type="PATRIC" id="fig|1121335.3.peg.1521"/>
<dbReference type="STRING" id="1121335.Cst_c15390"/>
<gene>
    <name evidence="1" type="ordered locus">Cst_c15390</name>
</gene>
<proteinExistence type="predicted"/>
<accession>L7VQ18</accession>
<sequence length="56" mass="6768">MPFALTAYGRCRYCRYRDKKQRKLKYQQDVICIYRHPRAVINNAIWVKHVIGGKIQ</sequence>
<dbReference type="Proteomes" id="UP000011220">
    <property type="component" value="Chromosome"/>
</dbReference>
<dbReference type="EMBL" id="CP004044">
    <property type="protein sequence ID" value="AGC68526.1"/>
    <property type="molecule type" value="Genomic_DNA"/>
</dbReference>
<dbReference type="KEGG" id="css:Cst_c15390"/>
<name>L7VQ18_THES1</name>
<dbReference type="AlphaFoldDB" id="L7VQ18"/>
<protein>
    <submittedName>
        <fullName evidence="1">Uncharacterized protein</fullName>
    </submittedName>
</protein>
<evidence type="ECO:0000313" key="2">
    <source>
        <dbReference type="Proteomes" id="UP000011220"/>
    </source>
</evidence>
<keyword evidence="2" id="KW-1185">Reference proteome</keyword>
<reference evidence="1 2" key="1">
    <citation type="journal article" date="2013" name="Genome Announc.">
        <title>Complete genome sequence of Clostridium stercorarium subsp. stercorarium strain DSM 8532, a thermophilic degrader of plant cell wall fibers.</title>
        <authorList>
            <person name="Poehlein A."/>
            <person name="Zverlov V.V."/>
            <person name="Daniel R."/>
            <person name="Schwarz W.H."/>
            <person name="Liebl W."/>
        </authorList>
    </citation>
    <scope>NUCLEOTIDE SEQUENCE [LARGE SCALE GENOMIC DNA]</scope>
    <source>
        <strain evidence="2">ATCC 35414 / DSM 8532 / NCIMB 11754</strain>
    </source>
</reference>
<organism evidence="1 2">
    <name type="scientific">Thermoclostridium stercorarium (strain ATCC 35414 / DSM 8532 / NCIMB 11754)</name>
    <name type="common">Clostridium stercorarium</name>
    <dbReference type="NCBI Taxonomy" id="1121335"/>
    <lineage>
        <taxon>Bacteria</taxon>
        <taxon>Bacillati</taxon>
        <taxon>Bacillota</taxon>
        <taxon>Clostridia</taxon>
        <taxon>Eubacteriales</taxon>
        <taxon>Oscillospiraceae</taxon>
        <taxon>Thermoclostridium</taxon>
    </lineage>
</organism>
<evidence type="ECO:0000313" key="1">
    <source>
        <dbReference type="EMBL" id="AGC68526.1"/>
    </source>
</evidence>